<evidence type="ECO:0000313" key="1">
    <source>
        <dbReference type="EMBL" id="PWG78946.1"/>
    </source>
</evidence>
<gene>
    <name evidence="1" type="ORF">DDR33_20055</name>
</gene>
<proteinExistence type="predicted"/>
<organism evidence="1 2">
    <name type="scientific">Pararcticibacter amylolyticus</name>
    <dbReference type="NCBI Taxonomy" id="2173175"/>
    <lineage>
        <taxon>Bacteria</taxon>
        <taxon>Pseudomonadati</taxon>
        <taxon>Bacteroidota</taxon>
        <taxon>Sphingobacteriia</taxon>
        <taxon>Sphingobacteriales</taxon>
        <taxon>Sphingobacteriaceae</taxon>
        <taxon>Pararcticibacter</taxon>
    </lineage>
</organism>
<evidence type="ECO:0008006" key="3">
    <source>
        <dbReference type="Google" id="ProtNLM"/>
    </source>
</evidence>
<protein>
    <recommendedName>
        <fullName evidence="3">Fibronectin type-III domain-containing protein</fullName>
    </recommendedName>
</protein>
<sequence>MKRALLIIFSLFIGFSLKAQIFLPAMQGVQYRSGISVTTTAVTNNTTGYSVTSGATIVGPTAAITARGLCWSTSPGPTIANSRSTNGSGAGTFSYTITSLNPGVTYYIRGYATAGGVTTYGDEQIVITLPIMNFAYTGGTQTFTVPAGVTSLTIEAYGAEGGTAPGAISYNIKGGKGAYMKGTFTVSPGDVLTILAGGQGQTSPTAICGGGGGGGSWVIKSGNPILVAGGGGGAFCSNSTSAPKYAEGGPGEITQNGGDGILAPGAVSTISSGGSGGYGGASYWGSGGGGWFGGGISYNDPTTLANKYPGAA</sequence>
<dbReference type="Proteomes" id="UP000245647">
    <property type="component" value="Unassembled WGS sequence"/>
</dbReference>
<reference evidence="1 2" key="1">
    <citation type="submission" date="2018-04" db="EMBL/GenBank/DDBJ databases">
        <title>Pedobacter chongqingensis sp. nov., isolated from a rottenly hemp rope.</title>
        <authorList>
            <person name="Cai Y."/>
        </authorList>
    </citation>
    <scope>NUCLEOTIDE SEQUENCE [LARGE SCALE GENOMIC DNA]</scope>
    <source>
        <strain evidence="1 2">FJ4-8</strain>
    </source>
</reference>
<evidence type="ECO:0000313" key="2">
    <source>
        <dbReference type="Proteomes" id="UP000245647"/>
    </source>
</evidence>
<feature type="non-terminal residue" evidence="1">
    <location>
        <position position="312"/>
    </location>
</feature>
<comment type="caution">
    <text evidence="1">The sequence shown here is derived from an EMBL/GenBank/DDBJ whole genome shotgun (WGS) entry which is preliminary data.</text>
</comment>
<keyword evidence="2" id="KW-1185">Reference proteome</keyword>
<name>A0A2U2PC11_9SPHI</name>
<dbReference type="EMBL" id="QEAS01000019">
    <property type="protein sequence ID" value="PWG78946.1"/>
    <property type="molecule type" value="Genomic_DNA"/>
</dbReference>
<accession>A0A2U2PC11</accession>
<dbReference type="AlphaFoldDB" id="A0A2U2PC11"/>